<comment type="subcellular location">
    <subcellularLocation>
        <location evidence="2">Cell membrane</location>
        <topology evidence="2">Multi-pass membrane protein</topology>
    </subcellularLocation>
</comment>
<dbReference type="GO" id="GO:0004984">
    <property type="term" value="F:olfactory receptor activity"/>
    <property type="evidence" value="ECO:0007669"/>
    <property type="project" value="InterPro"/>
</dbReference>
<gene>
    <name evidence="15" type="ORF">Cadr_000028817</name>
</gene>
<dbReference type="STRING" id="9838.ENSCDRP00005021914"/>
<dbReference type="OrthoDB" id="5975390at2759"/>
<dbReference type="PANTHER" id="PTHR26453">
    <property type="entry name" value="OLFACTORY RECEPTOR"/>
    <property type="match status" value="1"/>
</dbReference>
<dbReference type="GO" id="GO:0005886">
    <property type="term" value="C:plasma membrane"/>
    <property type="evidence" value="ECO:0007669"/>
    <property type="project" value="UniProtKB-SubCell"/>
</dbReference>
<keyword evidence="8 13" id="KW-1133">Transmembrane helix</keyword>
<keyword evidence="12" id="KW-0807">Transducer</keyword>
<dbReference type="FunFam" id="1.10.1220.70:FF:000001">
    <property type="entry name" value="Olfactory receptor"/>
    <property type="match status" value="1"/>
</dbReference>
<dbReference type="InterPro" id="IPR000276">
    <property type="entry name" value="GPCR_Rhodpsn"/>
</dbReference>
<dbReference type="InterPro" id="IPR017452">
    <property type="entry name" value="GPCR_Rhodpsn_7TM"/>
</dbReference>
<keyword evidence="11 15" id="KW-0675">Receptor</keyword>
<dbReference type="PROSITE" id="PS50262">
    <property type="entry name" value="G_PROTEIN_RECEP_F1_2"/>
    <property type="match status" value="1"/>
</dbReference>
<sequence>MRNASVVTAFILLGIPHTHGLEATLFVLFLSFYVLTLIGNLLILLAIVSSSRLHTPMYFFLCKLSVCDIFFPSVSSPKMLFYLSGNSRAVSYAGCVSQLFFYHFLGCTECFLYTVMAYDRFVAVCHPLRYTIIMSHRACAILAMGTSLFGCVQATFLTTLTFQLPYCGPNEVDYYFCDIPVMLKLACADTSALEMVGLISVGLMPLTCFLLILTSYCRIVYSILQIRSAEGRRRAFSTCSAHLAAILLFYMPVVLIYLRPTPSPWVDATVQVLNNLVTPMLNPLIYSLRNKEVKSSLRRVLRPLGFLPEQLWRSAGDT</sequence>
<evidence type="ECO:0000259" key="14">
    <source>
        <dbReference type="PROSITE" id="PS50262"/>
    </source>
</evidence>
<evidence type="ECO:0000256" key="11">
    <source>
        <dbReference type="ARBA" id="ARBA00023170"/>
    </source>
</evidence>
<organism evidence="15 16">
    <name type="scientific">Camelus dromedarius</name>
    <name type="common">Dromedary</name>
    <name type="synonym">Arabian camel</name>
    <dbReference type="NCBI Taxonomy" id="9838"/>
    <lineage>
        <taxon>Eukaryota</taxon>
        <taxon>Metazoa</taxon>
        <taxon>Chordata</taxon>
        <taxon>Craniata</taxon>
        <taxon>Vertebrata</taxon>
        <taxon>Euteleostomi</taxon>
        <taxon>Mammalia</taxon>
        <taxon>Eutheria</taxon>
        <taxon>Laurasiatheria</taxon>
        <taxon>Artiodactyla</taxon>
        <taxon>Tylopoda</taxon>
        <taxon>Camelidae</taxon>
        <taxon>Camelus</taxon>
    </lineage>
</organism>
<reference evidence="15 16" key="1">
    <citation type="journal article" date="2019" name="Mol. Ecol. Resour.">
        <title>Improving Illumina assemblies with Hi-C and long reads: an example with the North African dromedary.</title>
        <authorList>
            <person name="Elbers J.P."/>
            <person name="Rogers M.F."/>
            <person name="Perelman P.L."/>
            <person name="Proskuryakova A.A."/>
            <person name="Serdyukova N.A."/>
            <person name="Johnson W.E."/>
            <person name="Horin P."/>
            <person name="Corander J."/>
            <person name="Murphy D."/>
            <person name="Burger P.A."/>
        </authorList>
    </citation>
    <scope>NUCLEOTIDE SEQUENCE [LARGE SCALE GENOMIC DNA]</scope>
    <source>
        <strain evidence="15">Drom800</strain>
        <tissue evidence="15">Blood</tissue>
    </source>
</reference>
<feature type="transmembrane region" description="Helical" evidence="13">
    <location>
        <begin position="236"/>
        <end position="258"/>
    </location>
</feature>
<protein>
    <submittedName>
        <fullName evidence="15">Olfactory receptor 149</fullName>
    </submittedName>
</protein>
<dbReference type="PRINTS" id="PR00245">
    <property type="entry name" value="OLFACTORYR"/>
</dbReference>
<feature type="transmembrane region" description="Helical" evidence="13">
    <location>
        <begin position="100"/>
        <end position="118"/>
    </location>
</feature>
<dbReference type="AlphaFoldDB" id="A0A5N4C877"/>
<dbReference type="Proteomes" id="UP000299084">
    <property type="component" value="Unassembled WGS sequence"/>
</dbReference>
<accession>A0A5N4C877</accession>
<dbReference type="GO" id="GO:0004930">
    <property type="term" value="F:G protein-coupled receptor activity"/>
    <property type="evidence" value="ECO:0007669"/>
    <property type="project" value="UniProtKB-KW"/>
</dbReference>
<evidence type="ECO:0000256" key="12">
    <source>
        <dbReference type="ARBA" id="ARBA00023224"/>
    </source>
</evidence>
<evidence type="ECO:0000256" key="6">
    <source>
        <dbReference type="ARBA" id="ARBA00022692"/>
    </source>
</evidence>
<keyword evidence="16" id="KW-1185">Reference proteome</keyword>
<evidence type="ECO:0000256" key="1">
    <source>
        <dbReference type="ARBA" id="ARBA00003929"/>
    </source>
</evidence>
<feature type="transmembrane region" description="Helical" evidence="13">
    <location>
        <begin position="30"/>
        <end position="48"/>
    </location>
</feature>
<keyword evidence="9" id="KW-0297">G-protein coupled receptor</keyword>
<feature type="domain" description="G-protein coupled receptors family 1 profile" evidence="14">
    <location>
        <begin position="39"/>
        <end position="286"/>
    </location>
</feature>
<comment type="caution">
    <text evidence="15">The sequence shown here is derived from an EMBL/GenBank/DDBJ whole genome shotgun (WGS) entry which is preliminary data.</text>
</comment>
<comment type="similarity">
    <text evidence="3">Belongs to the G-protein coupled receptor 1 family.</text>
</comment>
<evidence type="ECO:0000256" key="10">
    <source>
        <dbReference type="ARBA" id="ARBA00023136"/>
    </source>
</evidence>
<dbReference type="Pfam" id="PF13853">
    <property type="entry name" value="7tm_4"/>
    <property type="match status" value="1"/>
</dbReference>
<dbReference type="PRINTS" id="PR00237">
    <property type="entry name" value="GPCRRHODOPSN"/>
</dbReference>
<keyword evidence="10 13" id="KW-0472">Membrane</keyword>
<evidence type="ECO:0000256" key="4">
    <source>
        <dbReference type="ARBA" id="ARBA00022475"/>
    </source>
</evidence>
<proteinExistence type="inferred from homology"/>
<keyword evidence="6 13" id="KW-0812">Transmembrane</keyword>
<evidence type="ECO:0000313" key="16">
    <source>
        <dbReference type="Proteomes" id="UP000299084"/>
    </source>
</evidence>
<evidence type="ECO:0000256" key="13">
    <source>
        <dbReference type="SAM" id="Phobius"/>
    </source>
</evidence>
<evidence type="ECO:0000256" key="8">
    <source>
        <dbReference type="ARBA" id="ARBA00022989"/>
    </source>
</evidence>
<feature type="transmembrane region" description="Helical" evidence="13">
    <location>
        <begin position="139"/>
        <end position="162"/>
    </location>
</feature>
<dbReference type="Gene3D" id="1.20.1070.10">
    <property type="entry name" value="Rhodopsin 7-helix transmembrane proteins"/>
    <property type="match status" value="1"/>
</dbReference>
<comment type="function">
    <text evidence="1">Putative odorant or sperm cell receptor.</text>
</comment>
<dbReference type="InterPro" id="IPR000725">
    <property type="entry name" value="Olfact_rcpt"/>
</dbReference>
<dbReference type="FunFam" id="1.20.1070.10:FF:000001">
    <property type="entry name" value="Olfactory receptor"/>
    <property type="match status" value="1"/>
</dbReference>
<evidence type="ECO:0000256" key="9">
    <source>
        <dbReference type="ARBA" id="ARBA00023040"/>
    </source>
</evidence>
<evidence type="ECO:0000256" key="5">
    <source>
        <dbReference type="ARBA" id="ARBA00022606"/>
    </source>
</evidence>
<evidence type="ECO:0000256" key="7">
    <source>
        <dbReference type="ARBA" id="ARBA00022725"/>
    </source>
</evidence>
<dbReference type="CDD" id="cd15228">
    <property type="entry name" value="7tmA_OR10D-like"/>
    <property type="match status" value="1"/>
</dbReference>
<dbReference type="SUPFAM" id="SSF81321">
    <property type="entry name" value="Family A G protein-coupled receptor-like"/>
    <property type="match status" value="1"/>
</dbReference>
<name>A0A5N4C877_CAMDR</name>
<dbReference type="EMBL" id="JWIN03000033">
    <property type="protein sequence ID" value="KAB1255112.1"/>
    <property type="molecule type" value="Genomic_DNA"/>
</dbReference>
<keyword evidence="7" id="KW-0552">Olfaction</keyword>
<evidence type="ECO:0000313" key="15">
    <source>
        <dbReference type="EMBL" id="KAB1255112.1"/>
    </source>
</evidence>
<feature type="transmembrane region" description="Helical" evidence="13">
    <location>
        <begin position="203"/>
        <end position="224"/>
    </location>
</feature>
<keyword evidence="5" id="KW-0716">Sensory transduction</keyword>
<evidence type="ECO:0000256" key="3">
    <source>
        <dbReference type="ARBA" id="ARBA00010663"/>
    </source>
</evidence>
<evidence type="ECO:0000256" key="2">
    <source>
        <dbReference type="ARBA" id="ARBA00004651"/>
    </source>
</evidence>
<keyword evidence="4" id="KW-1003">Cell membrane</keyword>